<evidence type="ECO:0000313" key="1">
    <source>
        <dbReference type="EMBL" id="AHB12268.1"/>
    </source>
</evidence>
<organism evidence="1 2">
    <name type="scientific">Xylella phage Salvo</name>
    <dbReference type="NCBI Taxonomy" id="1415147"/>
    <lineage>
        <taxon>Viruses</taxon>
        <taxon>Duplodnaviria</taxon>
        <taxon>Heunggongvirae</taxon>
        <taxon>Uroviricota</taxon>
        <taxon>Caudoviricetes</taxon>
        <taxon>Casjensviridae</taxon>
        <taxon>Salvovirus</taxon>
        <taxon>Salvovirus salvo</taxon>
    </lineage>
</organism>
<protein>
    <recommendedName>
        <fullName evidence="3">DUF2800 domain-containing protein</fullName>
    </recommendedName>
</protein>
<dbReference type="Pfam" id="PF10926">
    <property type="entry name" value="DUF2800"/>
    <property type="match status" value="1"/>
</dbReference>
<gene>
    <name evidence="1" type="ORF">Salvo_68</name>
</gene>
<reference evidence="1 2" key="1">
    <citation type="journal article" date="2014" name="J. Bacteriol.">
        <title>Characterization of novel virulent broad-host-range phages of Xylella fastidiosa and Xanthomonas.</title>
        <authorList>
            <person name="Ahern S.J."/>
            <person name="Das M."/>
            <person name="Bhowmick T.S."/>
            <person name="Young R."/>
            <person name="Gonzalez C.F."/>
        </authorList>
    </citation>
    <scope>NUCLEOTIDE SEQUENCE [LARGE SCALE GENOMIC DNA]</scope>
</reference>
<proteinExistence type="predicted"/>
<dbReference type="EMBL" id="KF626668">
    <property type="protein sequence ID" value="AHB12268.1"/>
    <property type="molecule type" value="Genomic_DNA"/>
</dbReference>
<accession>V5Q846</accession>
<sequence length="396" mass="44907">MPGSHARFAPSSAHRIYDCPASLLLNENEPDREIYEAAEGTVAHHIAEICARARREPEEFLGMTFDSGDLDADYDEEQHSSKGFAITVDDEMVQGVGAYLDRIMGLPGDHYVETRVNISPWCPIPDQFGTCDHAAASHKKLIITDLKYGRVQVDAPQNKQLVMYALGFINEYDWLYDFDEVIIRIAQPRLDHFDVWITSKAELLAIGEKIKERFALALKPNPPFGPSEKACRFCKVNFKCRANHDFLYHERIMLLDDDDEFVEPDLMLMSDEEIAALWLRKGMYENRMRAVEDYLHKKVADGDFVPGLKTVAGRSSRYFVSEVDAELLLLEAGVPESKLYSKPEFVSPAQAEKLVRGEAKKKLQDFIKSKPGKPCLVSADDKRKDLTVQSLELLDD</sequence>
<evidence type="ECO:0008006" key="3">
    <source>
        <dbReference type="Google" id="ProtNLM"/>
    </source>
</evidence>
<keyword evidence="2" id="KW-1185">Reference proteome</keyword>
<dbReference type="OrthoDB" id="3062at10239"/>
<dbReference type="Proteomes" id="UP000018624">
    <property type="component" value="Segment"/>
</dbReference>
<evidence type="ECO:0000313" key="2">
    <source>
        <dbReference type="Proteomes" id="UP000018624"/>
    </source>
</evidence>
<name>V5Q846_9CAUD</name>
<dbReference type="InterPro" id="IPR021229">
    <property type="entry name" value="DUF2800"/>
</dbReference>